<sequence>MAVLPAAALAEAVQTSQPDLPYTSSSNMAGSVVWVIFSLLLIIGLIIVVIKWLSRRNRAFGGTNRSLRSLGGISLGQNHSLQVVELSGRLYVVGVGENITLLDKIDDEKQAEAIIEAMERQVQGGWSPSALTGLVSRFRQGSGEQEPKDEQWNDASSFQNVLKDKMNRQADRKQQLEALLKDPNPNERLNDDHEK</sequence>
<evidence type="ECO:0000256" key="8">
    <source>
        <dbReference type="ARBA" id="ARBA00037937"/>
    </source>
</evidence>
<evidence type="ECO:0000256" key="2">
    <source>
        <dbReference type="ARBA" id="ARBA00004236"/>
    </source>
</evidence>
<proteinExistence type="inferred from homology"/>
<dbReference type="EMBL" id="CP016808">
    <property type="protein sequence ID" value="ANY71014.1"/>
    <property type="molecule type" value="Genomic_DNA"/>
</dbReference>
<evidence type="ECO:0000313" key="11">
    <source>
        <dbReference type="EMBL" id="ANY71014.1"/>
    </source>
</evidence>
<dbReference type="InterPro" id="IPR022781">
    <property type="entry name" value="Flagellar_biosynth_FliO"/>
</dbReference>
<comment type="subcellular location">
    <subcellularLocation>
        <location evidence="1">Bacterial flagellum basal body</location>
    </subcellularLocation>
    <subcellularLocation>
        <location evidence="2">Cell membrane</location>
    </subcellularLocation>
</comment>
<dbReference type="AlphaFoldDB" id="A0A1B2DTH7"/>
<dbReference type="InterPro" id="IPR052205">
    <property type="entry name" value="FliO/MopB"/>
</dbReference>
<comment type="similarity">
    <text evidence="8">Belongs to the FliO/MopB family.</text>
</comment>
<evidence type="ECO:0000256" key="6">
    <source>
        <dbReference type="ARBA" id="ARBA00023136"/>
    </source>
</evidence>
<accession>A0A1B2DTH7</accession>
<evidence type="ECO:0008006" key="12">
    <source>
        <dbReference type="Google" id="ProtNLM"/>
    </source>
</evidence>
<feature type="compositionally biased region" description="Basic and acidic residues" evidence="9">
    <location>
        <begin position="184"/>
        <end position="195"/>
    </location>
</feature>
<evidence type="ECO:0000256" key="4">
    <source>
        <dbReference type="ARBA" id="ARBA00022692"/>
    </source>
</evidence>
<keyword evidence="4 10" id="KW-0812">Transmembrane</keyword>
<evidence type="ECO:0000256" key="5">
    <source>
        <dbReference type="ARBA" id="ARBA00022989"/>
    </source>
</evidence>
<keyword evidence="3" id="KW-1003">Cell membrane</keyword>
<gene>
    <name evidence="11" type="ORF">BBD42_26625</name>
</gene>
<organism evidence="11">
    <name type="scientific">Paenibacillus sp. BIHB 4019</name>
    <dbReference type="NCBI Taxonomy" id="1870819"/>
    <lineage>
        <taxon>Bacteria</taxon>
        <taxon>Bacillati</taxon>
        <taxon>Bacillota</taxon>
        <taxon>Bacilli</taxon>
        <taxon>Bacillales</taxon>
        <taxon>Paenibacillaceae</taxon>
        <taxon>Paenibacillus</taxon>
    </lineage>
</organism>
<reference evidence="11" key="1">
    <citation type="submission" date="2016-08" db="EMBL/GenBank/DDBJ databases">
        <title>Complete Genome Seqeunce of Paenibacillus sp. BIHB 4019 from tea rhizoplane.</title>
        <authorList>
            <person name="Thakur R."/>
            <person name="Swarnkar M.K."/>
            <person name="Gulati A."/>
        </authorList>
    </citation>
    <scope>NUCLEOTIDE SEQUENCE [LARGE SCALE GENOMIC DNA]</scope>
    <source>
        <strain evidence="11">BIHB4019</strain>
    </source>
</reference>
<dbReference type="GO" id="GO:0009425">
    <property type="term" value="C:bacterial-type flagellum basal body"/>
    <property type="evidence" value="ECO:0007669"/>
    <property type="project" value="UniProtKB-SubCell"/>
</dbReference>
<keyword evidence="7" id="KW-0975">Bacterial flagellum</keyword>
<evidence type="ECO:0000256" key="10">
    <source>
        <dbReference type="SAM" id="Phobius"/>
    </source>
</evidence>
<evidence type="ECO:0000256" key="3">
    <source>
        <dbReference type="ARBA" id="ARBA00022475"/>
    </source>
</evidence>
<feature type="compositionally biased region" description="Basic and acidic residues" evidence="9">
    <location>
        <begin position="164"/>
        <end position="175"/>
    </location>
</feature>
<evidence type="ECO:0000256" key="1">
    <source>
        <dbReference type="ARBA" id="ARBA00004117"/>
    </source>
</evidence>
<name>A0A1B2DTH7_9BACL</name>
<dbReference type="GO" id="GO:0005886">
    <property type="term" value="C:plasma membrane"/>
    <property type="evidence" value="ECO:0007669"/>
    <property type="project" value="UniProtKB-SubCell"/>
</dbReference>
<protein>
    <recommendedName>
        <fullName evidence="12">Flagellar protein</fullName>
    </recommendedName>
</protein>
<dbReference type="Pfam" id="PF04347">
    <property type="entry name" value="FliO"/>
    <property type="match status" value="1"/>
</dbReference>
<dbReference type="PANTHER" id="PTHR38766">
    <property type="entry name" value="FLAGELLAR PROTEIN FLIO"/>
    <property type="match status" value="1"/>
</dbReference>
<evidence type="ECO:0000256" key="7">
    <source>
        <dbReference type="ARBA" id="ARBA00023143"/>
    </source>
</evidence>
<feature type="transmembrane region" description="Helical" evidence="10">
    <location>
        <begin position="31"/>
        <end position="50"/>
    </location>
</feature>
<evidence type="ECO:0000256" key="9">
    <source>
        <dbReference type="SAM" id="MobiDB-lite"/>
    </source>
</evidence>
<dbReference type="GO" id="GO:0044781">
    <property type="term" value="P:bacterial-type flagellum organization"/>
    <property type="evidence" value="ECO:0007669"/>
    <property type="project" value="InterPro"/>
</dbReference>
<dbReference type="PANTHER" id="PTHR38766:SF1">
    <property type="entry name" value="FLAGELLAR PROTEIN FLIO"/>
    <property type="match status" value="1"/>
</dbReference>
<keyword evidence="6 10" id="KW-0472">Membrane</keyword>
<feature type="region of interest" description="Disordered" evidence="9">
    <location>
        <begin position="164"/>
        <end position="195"/>
    </location>
</feature>
<keyword evidence="5 10" id="KW-1133">Transmembrane helix</keyword>